<name>A0A0P9HH07_PSESX</name>
<evidence type="ECO:0000313" key="2">
    <source>
        <dbReference type="Proteomes" id="UP000050297"/>
    </source>
</evidence>
<reference evidence="1 2" key="1">
    <citation type="submission" date="2015-09" db="EMBL/GenBank/DDBJ databases">
        <title>Genome announcement of multiple Pseudomonas syringae strains.</title>
        <authorList>
            <person name="Thakur S."/>
            <person name="Wang P.W."/>
            <person name="Gong Y."/>
            <person name="Weir B.S."/>
            <person name="Guttman D.S."/>
        </authorList>
    </citation>
    <scope>NUCLEOTIDE SEQUENCE [LARGE SCALE GENOMIC DNA]</scope>
    <source>
        <strain evidence="1 2">ICMP2802</strain>
    </source>
</reference>
<protein>
    <submittedName>
        <fullName evidence="1">Uncharacterized protein</fullName>
    </submittedName>
</protein>
<comment type="caution">
    <text evidence="1">The sequence shown here is derived from an EMBL/GenBank/DDBJ whole genome shotgun (WGS) entry which is preliminary data.</text>
</comment>
<accession>A0A0P9HH07</accession>
<evidence type="ECO:0000313" key="1">
    <source>
        <dbReference type="EMBL" id="KPW18072.1"/>
    </source>
</evidence>
<proteinExistence type="predicted"/>
<organism evidence="1 2">
    <name type="scientific">Pseudomonas syringae pv. aceris</name>
    <dbReference type="NCBI Taxonomy" id="199198"/>
    <lineage>
        <taxon>Bacteria</taxon>
        <taxon>Pseudomonadati</taxon>
        <taxon>Pseudomonadota</taxon>
        <taxon>Gammaproteobacteria</taxon>
        <taxon>Pseudomonadales</taxon>
        <taxon>Pseudomonadaceae</taxon>
        <taxon>Pseudomonas</taxon>
        <taxon>Pseudomonas syringae</taxon>
    </lineage>
</organism>
<dbReference type="Proteomes" id="UP000050297">
    <property type="component" value="Unassembled WGS sequence"/>
</dbReference>
<dbReference type="EMBL" id="LJPM01000334">
    <property type="protein sequence ID" value="KPW18072.1"/>
    <property type="molecule type" value="Genomic_DNA"/>
</dbReference>
<dbReference type="AlphaFoldDB" id="A0A0P9HH07"/>
<gene>
    <name evidence="1" type="ORF">ALO91_101613</name>
</gene>
<sequence length="55" mass="6280">MTEIIKGAQETLQMFRDDFQGRIAGKNAGVDTLFRMSMPLRNEFGGMSRAHKYRA</sequence>